<dbReference type="InterPro" id="IPR001623">
    <property type="entry name" value="DnaJ_domain"/>
</dbReference>
<dbReference type="PRINTS" id="PR00625">
    <property type="entry name" value="JDOMAIN"/>
</dbReference>
<dbReference type="EMBL" id="JBAMMX010000027">
    <property type="protein sequence ID" value="KAK6912346.1"/>
    <property type="molecule type" value="Genomic_DNA"/>
</dbReference>
<dbReference type="PROSITE" id="PS00636">
    <property type="entry name" value="DNAJ_1"/>
    <property type="match status" value="1"/>
</dbReference>
<protein>
    <submittedName>
        <fullName evidence="2">DnaJ domain</fullName>
    </submittedName>
</protein>
<dbReference type="PANTHER" id="PTHR45090:SF8">
    <property type="entry name" value="J DOMAIN-CONTAINING PROTEIN"/>
    <property type="match status" value="1"/>
</dbReference>
<gene>
    <name evidence="2" type="ORF">RJ641_021947</name>
</gene>
<dbReference type="AlphaFoldDB" id="A0AAN8YTF4"/>
<dbReference type="CDD" id="cd06257">
    <property type="entry name" value="DnaJ"/>
    <property type="match status" value="1"/>
</dbReference>
<reference evidence="2 3" key="1">
    <citation type="submission" date="2023-12" db="EMBL/GenBank/DDBJ databases">
        <title>A high-quality genome assembly for Dillenia turbinata (Dilleniales).</title>
        <authorList>
            <person name="Chanderbali A."/>
        </authorList>
    </citation>
    <scope>NUCLEOTIDE SEQUENCE [LARGE SCALE GENOMIC DNA]</scope>
    <source>
        <strain evidence="2">LSX21</strain>
        <tissue evidence="2">Leaf</tissue>
    </source>
</reference>
<comment type="caution">
    <text evidence="2">The sequence shown here is derived from an EMBL/GenBank/DDBJ whole genome shotgun (WGS) entry which is preliminary data.</text>
</comment>
<dbReference type="Proteomes" id="UP001370490">
    <property type="component" value="Unassembled WGS sequence"/>
</dbReference>
<dbReference type="SMART" id="SM00271">
    <property type="entry name" value="DnaJ"/>
    <property type="match status" value="1"/>
</dbReference>
<name>A0AAN8YTF4_9MAGN</name>
<dbReference type="GO" id="GO:0009507">
    <property type="term" value="C:chloroplast"/>
    <property type="evidence" value="ECO:0007669"/>
    <property type="project" value="TreeGrafter"/>
</dbReference>
<dbReference type="InterPro" id="IPR018253">
    <property type="entry name" value="DnaJ_domain_CS"/>
</dbReference>
<accession>A0AAN8YTF4</accession>
<evidence type="ECO:0000259" key="1">
    <source>
        <dbReference type="PROSITE" id="PS50076"/>
    </source>
</evidence>
<evidence type="ECO:0000313" key="3">
    <source>
        <dbReference type="Proteomes" id="UP001370490"/>
    </source>
</evidence>
<proteinExistence type="predicted"/>
<dbReference type="PANTHER" id="PTHR45090">
    <property type="entry name" value="CHAPERONE PROTEIN DNAJ 20 CHLOROPLASTIC"/>
    <property type="match status" value="1"/>
</dbReference>
<organism evidence="2 3">
    <name type="scientific">Dillenia turbinata</name>
    <dbReference type="NCBI Taxonomy" id="194707"/>
    <lineage>
        <taxon>Eukaryota</taxon>
        <taxon>Viridiplantae</taxon>
        <taxon>Streptophyta</taxon>
        <taxon>Embryophyta</taxon>
        <taxon>Tracheophyta</taxon>
        <taxon>Spermatophyta</taxon>
        <taxon>Magnoliopsida</taxon>
        <taxon>eudicotyledons</taxon>
        <taxon>Gunneridae</taxon>
        <taxon>Pentapetalae</taxon>
        <taxon>Dilleniales</taxon>
        <taxon>Dilleniaceae</taxon>
        <taxon>Dillenia</taxon>
    </lineage>
</organism>
<evidence type="ECO:0000313" key="2">
    <source>
        <dbReference type="EMBL" id="KAK6912346.1"/>
    </source>
</evidence>
<dbReference type="PROSITE" id="PS50076">
    <property type="entry name" value="DNAJ_2"/>
    <property type="match status" value="1"/>
</dbReference>
<keyword evidence="3" id="KW-1185">Reference proteome</keyword>
<feature type="domain" description="J" evidence="1">
    <location>
        <begin position="49"/>
        <end position="119"/>
    </location>
</feature>
<dbReference type="Pfam" id="PF00226">
    <property type="entry name" value="DnaJ"/>
    <property type="match status" value="1"/>
</dbReference>
<sequence length="165" mass="19326">MNTLSLVSTPNTTKLPYHKSLLRKEKMDHKFTSVSCRASTLTSQNETSNFYKLLSLSPDREIDRDDIKRAYRKLALRYHPDLCHDPSLKEESTKMFVQLQAAFQTLSNPATREEYDYKLGLRNRSKTSDVWMNQVFELRRKGQRVGSWGSKIRAQNRQKLGHHHN</sequence>
<dbReference type="Gene3D" id="1.10.287.110">
    <property type="entry name" value="DnaJ domain"/>
    <property type="match status" value="1"/>
</dbReference>
<dbReference type="InterPro" id="IPR053232">
    <property type="entry name" value="DnaJ_C/III_chloroplastic"/>
</dbReference>
<dbReference type="InterPro" id="IPR036869">
    <property type="entry name" value="J_dom_sf"/>
</dbReference>
<dbReference type="SUPFAM" id="SSF46565">
    <property type="entry name" value="Chaperone J-domain"/>
    <property type="match status" value="1"/>
</dbReference>